<comment type="caution">
    <text evidence="3">The sequence shown here is derived from an EMBL/GenBank/DDBJ whole genome shotgun (WGS) entry which is preliminary data.</text>
</comment>
<evidence type="ECO:0000313" key="4">
    <source>
        <dbReference type="Proteomes" id="UP000565711"/>
    </source>
</evidence>
<dbReference type="InterPro" id="IPR024516">
    <property type="entry name" value="Mce_C"/>
</dbReference>
<dbReference type="AlphaFoldDB" id="A0A846Y636"/>
<dbReference type="PANTHER" id="PTHR33371:SF19">
    <property type="entry name" value="MCE-FAMILY PROTEIN MCE4A"/>
    <property type="match status" value="1"/>
</dbReference>
<feature type="domain" description="Mce/MlaD" evidence="1">
    <location>
        <begin position="36"/>
        <end position="114"/>
    </location>
</feature>
<evidence type="ECO:0000313" key="3">
    <source>
        <dbReference type="EMBL" id="NKY52149.1"/>
    </source>
</evidence>
<accession>A0A846Y636</accession>
<dbReference type="InterPro" id="IPR005693">
    <property type="entry name" value="Mce"/>
</dbReference>
<evidence type="ECO:0000259" key="2">
    <source>
        <dbReference type="Pfam" id="PF11887"/>
    </source>
</evidence>
<protein>
    <submittedName>
        <fullName evidence="3">MCE family protein</fullName>
    </submittedName>
</protein>
<gene>
    <name evidence="3" type="ORF">HGA08_18185</name>
</gene>
<dbReference type="Pfam" id="PF11887">
    <property type="entry name" value="Mce4_CUP1"/>
    <property type="match status" value="1"/>
</dbReference>
<dbReference type="InterPro" id="IPR052336">
    <property type="entry name" value="MlaD_Phospholipid_Transporter"/>
</dbReference>
<dbReference type="GO" id="GO:0051701">
    <property type="term" value="P:biological process involved in interaction with host"/>
    <property type="evidence" value="ECO:0007669"/>
    <property type="project" value="TreeGrafter"/>
</dbReference>
<dbReference type="RefSeq" id="WP_084475058.1">
    <property type="nucleotide sequence ID" value="NZ_JAAXOP010000010.1"/>
</dbReference>
<reference evidence="3 4" key="1">
    <citation type="submission" date="2020-04" db="EMBL/GenBank/DDBJ databases">
        <title>MicrobeNet Type strains.</title>
        <authorList>
            <person name="Nicholson A.C."/>
        </authorList>
    </citation>
    <scope>NUCLEOTIDE SEQUENCE [LARGE SCALE GENOMIC DNA]</scope>
    <source>
        <strain evidence="3 4">JCM 12354</strain>
    </source>
</reference>
<name>A0A846Y636_9NOCA</name>
<proteinExistence type="predicted"/>
<dbReference type="Pfam" id="PF02470">
    <property type="entry name" value="MlaD"/>
    <property type="match status" value="1"/>
</dbReference>
<sequence>MVRSIVRPLVGLISIAALVAVIALAAVMFRDGFADTTRVTVRSPRAGLVMYPDAKVKMRGVTVGKVADVTERPDGTAEIGLAISSDQVRRIPSNVTVDIAASTAFGAKFIEFLPPLQRSTASIHAGQIFDSDHVTVEINTIFERLTAVLGQVEPEKLNETLGALASATDGRGEQVGRMLTDLDSFLAKVQPALPDLSHELDVAPNVAASYADAAPDITATAGNATKISRTLVDEQQNLDALLVSAIGLGEVGNRVVGDNGNQLISMAHLLVPTAELLNEYGPGLKCSIEGLDYLDHVPPVQLPGMGLTVNFLWGAEPYQYPRDLPKVAATGGPQCSVLPVEYNTHPKYLIVDDGAVPFPNTNRGLRLNVPLLQSMLFGGVPAAASAPNGAPR</sequence>
<dbReference type="InterPro" id="IPR003399">
    <property type="entry name" value="Mce/MlaD"/>
</dbReference>
<dbReference type="PANTHER" id="PTHR33371">
    <property type="entry name" value="INTERMEMBRANE PHOSPHOLIPID TRANSPORT SYSTEM BINDING PROTEIN MLAD-RELATED"/>
    <property type="match status" value="1"/>
</dbReference>
<dbReference type="GO" id="GO:0005576">
    <property type="term" value="C:extracellular region"/>
    <property type="evidence" value="ECO:0007669"/>
    <property type="project" value="TreeGrafter"/>
</dbReference>
<dbReference type="Proteomes" id="UP000565711">
    <property type="component" value="Unassembled WGS sequence"/>
</dbReference>
<organism evidence="3 4">
    <name type="scientific">Nocardia vermiculata</name>
    <dbReference type="NCBI Taxonomy" id="257274"/>
    <lineage>
        <taxon>Bacteria</taxon>
        <taxon>Bacillati</taxon>
        <taxon>Actinomycetota</taxon>
        <taxon>Actinomycetes</taxon>
        <taxon>Mycobacteriales</taxon>
        <taxon>Nocardiaceae</taxon>
        <taxon>Nocardia</taxon>
    </lineage>
</organism>
<dbReference type="EMBL" id="JAAXOP010000010">
    <property type="protein sequence ID" value="NKY52149.1"/>
    <property type="molecule type" value="Genomic_DNA"/>
</dbReference>
<dbReference type="NCBIfam" id="TIGR00996">
    <property type="entry name" value="Mtu_fam_mce"/>
    <property type="match status" value="1"/>
</dbReference>
<evidence type="ECO:0000259" key="1">
    <source>
        <dbReference type="Pfam" id="PF02470"/>
    </source>
</evidence>
<feature type="domain" description="Mammalian cell entry C-terminal" evidence="2">
    <location>
        <begin position="120"/>
        <end position="333"/>
    </location>
</feature>
<keyword evidence="4" id="KW-1185">Reference proteome</keyword>